<keyword evidence="2" id="KW-1185">Reference proteome</keyword>
<dbReference type="AlphaFoldDB" id="A0A1Y2GXY9"/>
<sequence>MVMSVFVTLEVPEKASSRVTQSRLKQICLSATCPQRPLVAHYDLRVYSRDNLAHLTYNQPASMDGRGLDQGATRAVDRMIASIGHDLPKFTSRWELRERVPPPVRLSARLSAYMPTSPAYIPTSAKVESSMQMPQAAPAPLAASAMVALPPRHPSP</sequence>
<reference evidence="1 2" key="1">
    <citation type="submission" date="2016-07" db="EMBL/GenBank/DDBJ databases">
        <title>Pervasive Adenine N6-methylation of Active Genes in Fungi.</title>
        <authorList>
            <consortium name="DOE Joint Genome Institute"/>
            <person name="Mondo S.J."/>
            <person name="Dannebaum R.O."/>
            <person name="Kuo R.C."/>
            <person name="Labutti K."/>
            <person name="Haridas S."/>
            <person name="Kuo A."/>
            <person name="Salamov A."/>
            <person name="Ahrendt S.R."/>
            <person name="Lipzen A."/>
            <person name="Sullivan W."/>
            <person name="Andreopoulos W.B."/>
            <person name="Clum A."/>
            <person name="Lindquist E."/>
            <person name="Daum C."/>
            <person name="Ramamoorthy G.K."/>
            <person name="Gryganskyi A."/>
            <person name="Culley D."/>
            <person name="Magnuson J.K."/>
            <person name="James T.Y."/>
            <person name="O'Malley M.A."/>
            <person name="Stajich J.E."/>
            <person name="Spatafora J.W."/>
            <person name="Visel A."/>
            <person name="Grigoriev I.V."/>
        </authorList>
    </citation>
    <scope>NUCLEOTIDE SEQUENCE [LARGE SCALE GENOMIC DNA]</scope>
    <source>
        <strain evidence="1 2">PL171</strain>
    </source>
</reference>
<dbReference type="OrthoDB" id="10068793at2759"/>
<accession>A0A1Y2GXY9</accession>
<comment type="caution">
    <text evidence="1">The sequence shown here is derived from an EMBL/GenBank/DDBJ whole genome shotgun (WGS) entry which is preliminary data.</text>
</comment>
<gene>
    <name evidence="1" type="ORF">BCR44DRAFT_1209770</name>
</gene>
<protein>
    <submittedName>
        <fullName evidence="1">Uncharacterized protein</fullName>
    </submittedName>
</protein>
<name>A0A1Y2GXY9_9FUNG</name>
<evidence type="ECO:0000313" key="2">
    <source>
        <dbReference type="Proteomes" id="UP000193411"/>
    </source>
</evidence>
<dbReference type="Proteomes" id="UP000193411">
    <property type="component" value="Unassembled WGS sequence"/>
</dbReference>
<evidence type="ECO:0000313" key="1">
    <source>
        <dbReference type="EMBL" id="ORZ27178.1"/>
    </source>
</evidence>
<dbReference type="EMBL" id="MCFL01000381">
    <property type="protein sequence ID" value="ORZ27178.1"/>
    <property type="molecule type" value="Genomic_DNA"/>
</dbReference>
<proteinExistence type="predicted"/>
<organism evidence="1 2">
    <name type="scientific">Catenaria anguillulae PL171</name>
    <dbReference type="NCBI Taxonomy" id="765915"/>
    <lineage>
        <taxon>Eukaryota</taxon>
        <taxon>Fungi</taxon>
        <taxon>Fungi incertae sedis</taxon>
        <taxon>Blastocladiomycota</taxon>
        <taxon>Blastocladiomycetes</taxon>
        <taxon>Blastocladiales</taxon>
        <taxon>Catenariaceae</taxon>
        <taxon>Catenaria</taxon>
    </lineage>
</organism>